<feature type="compositionally biased region" description="Pro residues" evidence="1">
    <location>
        <begin position="108"/>
        <end position="120"/>
    </location>
</feature>
<feature type="compositionally biased region" description="Low complexity" evidence="1">
    <location>
        <begin position="134"/>
        <end position="161"/>
    </location>
</feature>
<dbReference type="Proteomes" id="UP000265618">
    <property type="component" value="Unassembled WGS sequence"/>
</dbReference>
<feature type="non-terminal residue" evidence="2">
    <location>
        <position position="1"/>
    </location>
</feature>
<organism evidence="2 3">
    <name type="scientific">Kipferlia bialata</name>
    <dbReference type="NCBI Taxonomy" id="797122"/>
    <lineage>
        <taxon>Eukaryota</taxon>
        <taxon>Metamonada</taxon>
        <taxon>Carpediemonas-like organisms</taxon>
        <taxon>Kipferlia</taxon>
    </lineage>
</organism>
<feature type="compositionally biased region" description="Gly residues" evidence="1">
    <location>
        <begin position="88"/>
        <end position="100"/>
    </location>
</feature>
<sequence>MPAGPEGNGTGETSQMPVPSGQGGGETQPPQPPTAAAAKGTEGVDSLSLPGGVPEAVNGLGDMGMGMPSMSGMYGSLSNLHPIGGLEGLGSGLSTPGGGTPPLFSQMPGPPAPPVPPAGPDDPMGAMFGFNSAPTSLSNSPSGPSSHPSSASGSQLDLAGIDARDGLDGLDGLNASLPSSEHPTPLGPTPIPSIPSMHPPSVLPCPSVPGDTAMVSKAHDTAPSHGWPDMYNPSRPQPMGME</sequence>
<evidence type="ECO:0000256" key="1">
    <source>
        <dbReference type="SAM" id="MobiDB-lite"/>
    </source>
</evidence>
<dbReference type="AlphaFoldDB" id="A0A391NQB4"/>
<evidence type="ECO:0000313" key="3">
    <source>
        <dbReference type="Proteomes" id="UP000265618"/>
    </source>
</evidence>
<comment type="caution">
    <text evidence="2">The sequence shown here is derived from an EMBL/GenBank/DDBJ whole genome shotgun (WGS) entry which is preliminary data.</text>
</comment>
<feature type="compositionally biased region" description="Pro residues" evidence="1">
    <location>
        <begin position="185"/>
        <end position="207"/>
    </location>
</feature>
<evidence type="ECO:0000313" key="2">
    <source>
        <dbReference type="EMBL" id="GCA63040.1"/>
    </source>
</evidence>
<proteinExistence type="predicted"/>
<name>A0A391NQB4_9EUKA</name>
<reference evidence="2 3" key="1">
    <citation type="journal article" date="2018" name="PLoS ONE">
        <title>The draft genome of Kipferlia bialata reveals reductive genome evolution in fornicate parasites.</title>
        <authorList>
            <person name="Tanifuji G."/>
            <person name="Takabayashi S."/>
            <person name="Kume K."/>
            <person name="Takagi M."/>
            <person name="Nakayama T."/>
            <person name="Kamikawa R."/>
            <person name="Inagaki Y."/>
            <person name="Hashimoto T."/>
        </authorList>
    </citation>
    <scope>NUCLEOTIDE SEQUENCE [LARGE SCALE GENOMIC DNA]</scope>
    <source>
        <strain evidence="2">NY0173</strain>
    </source>
</reference>
<feature type="region of interest" description="Disordered" evidence="1">
    <location>
        <begin position="1"/>
        <end position="55"/>
    </location>
</feature>
<gene>
    <name evidence="2" type="ORF">KIPB_007479</name>
</gene>
<feature type="region of interest" description="Disordered" evidence="1">
    <location>
        <begin position="88"/>
        <end position="242"/>
    </location>
</feature>
<keyword evidence="3" id="KW-1185">Reference proteome</keyword>
<dbReference type="EMBL" id="BDIP01002119">
    <property type="protein sequence ID" value="GCA63040.1"/>
    <property type="molecule type" value="Genomic_DNA"/>
</dbReference>
<feature type="compositionally biased region" description="Gly residues" evidence="1">
    <location>
        <begin position="1"/>
        <end position="10"/>
    </location>
</feature>
<protein>
    <submittedName>
        <fullName evidence="2">Uncharacterized protein</fullName>
    </submittedName>
</protein>
<accession>A0A391NQB4</accession>